<protein>
    <submittedName>
        <fullName evidence="1">Uncharacterized protein</fullName>
    </submittedName>
</protein>
<dbReference type="Proteomes" id="UP001235966">
    <property type="component" value="Unassembled WGS sequence"/>
</dbReference>
<accession>A0ABT9NBH1</accession>
<organism evidence="1 2">
    <name type="scientific">Arcanobacterium wilhelmae</name>
    <dbReference type="NCBI Taxonomy" id="1803177"/>
    <lineage>
        <taxon>Bacteria</taxon>
        <taxon>Bacillati</taxon>
        <taxon>Actinomycetota</taxon>
        <taxon>Actinomycetes</taxon>
        <taxon>Actinomycetales</taxon>
        <taxon>Actinomycetaceae</taxon>
        <taxon>Arcanobacterium</taxon>
    </lineage>
</organism>
<reference evidence="1 2" key="1">
    <citation type="submission" date="2023-07" db="EMBL/GenBank/DDBJ databases">
        <title>Sequencing the genomes of 1000 actinobacteria strains.</title>
        <authorList>
            <person name="Klenk H.-P."/>
        </authorList>
    </citation>
    <scope>NUCLEOTIDE SEQUENCE [LARGE SCALE GENOMIC DNA]</scope>
    <source>
        <strain evidence="1 2">DSM 102162</strain>
    </source>
</reference>
<gene>
    <name evidence="1" type="ORF">J2S49_001116</name>
</gene>
<name>A0ABT9NBH1_9ACTO</name>
<proteinExistence type="predicted"/>
<comment type="caution">
    <text evidence="1">The sequence shown here is derived from an EMBL/GenBank/DDBJ whole genome shotgun (WGS) entry which is preliminary data.</text>
</comment>
<evidence type="ECO:0000313" key="2">
    <source>
        <dbReference type="Proteomes" id="UP001235966"/>
    </source>
</evidence>
<keyword evidence="2" id="KW-1185">Reference proteome</keyword>
<dbReference type="EMBL" id="JAUSQW010000001">
    <property type="protein sequence ID" value="MDP9801040.1"/>
    <property type="molecule type" value="Genomic_DNA"/>
</dbReference>
<evidence type="ECO:0000313" key="1">
    <source>
        <dbReference type="EMBL" id="MDP9801040.1"/>
    </source>
</evidence>
<sequence length="78" mass="8935">MKILPSAHRHGATDIDIAHAWKYYITDFYEGYRPTKVLRLGWDTNGRLLEIGATICGQAVTVFHAMRARKLYIERIGS</sequence>